<dbReference type="InterPro" id="IPR003458">
    <property type="entry name" value="Phage_T4_Gp38_tail_assem"/>
</dbReference>
<dbReference type="Proteomes" id="UP000183114">
    <property type="component" value="Unassembled WGS sequence"/>
</dbReference>
<gene>
    <name evidence="1" type="ORF">SAMN04490185_5710</name>
</gene>
<dbReference type="EMBL" id="FNTF01000002">
    <property type="protein sequence ID" value="SEE42016.1"/>
    <property type="molecule type" value="Genomic_DNA"/>
</dbReference>
<dbReference type="RefSeq" id="WP_074880846.1">
    <property type="nucleotide sequence ID" value="NZ_FNTF01000002.1"/>
</dbReference>
<dbReference type="Pfam" id="PF02413">
    <property type="entry name" value="Caudo_TAP"/>
    <property type="match status" value="1"/>
</dbReference>
<proteinExistence type="predicted"/>
<evidence type="ECO:0000313" key="2">
    <source>
        <dbReference type="Proteomes" id="UP000183114"/>
    </source>
</evidence>
<protein>
    <submittedName>
        <fullName evidence="1">Virus tail fibre assembly protein, lambda gpK</fullName>
    </submittedName>
</protein>
<evidence type="ECO:0000313" key="1">
    <source>
        <dbReference type="EMBL" id="SEE42016.1"/>
    </source>
</evidence>
<name>A0A1H5IP35_9PSED</name>
<sequence length="139" mass="15706">MKKYARVVEGKVDNIFETINPITDEFPSDQLWVEVTGLSTNQVDYSYNAVNTDGVWSFNSGFPWPQSPLGEQLRNEKAQRLDKITASVESTALQFKVDLGHATAAEEAYLLAYKQFCVAFQQVNKQPDFPLTIVWPELA</sequence>
<organism evidence="1 2">
    <name type="scientific">Pseudomonas frederiksbergensis</name>
    <dbReference type="NCBI Taxonomy" id="104087"/>
    <lineage>
        <taxon>Bacteria</taxon>
        <taxon>Pseudomonadati</taxon>
        <taxon>Pseudomonadota</taxon>
        <taxon>Gammaproteobacteria</taxon>
        <taxon>Pseudomonadales</taxon>
        <taxon>Pseudomonadaceae</taxon>
        <taxon>Pseudomonas</taxon>
    </lineage>
</organism>
<dbReference type="AlphaFoldDB" id="A0A1H5IP35"/>
<reference evidence="1 2" key="1">
    <citation type="submission" date="2016-10" db="EMBL/GenBank/DDBJ databases">
        <authorList>
            <person name="de Groot N.N."/>
        </authorList>
    </citation>
    <scope>NUCLEOTIDE SEQUENCE [LARGE SCALE GENOMIC DNA]</scope>
    <source>
        <strain evidence="1 2">BS3655</strain>
    </source>
</reference>
<accession>A0A1H5IP35</accession>